<comment type="subcellular location">
    <subcellularLocation>
        <location evidence="8">Cytoplasm</location>
    </subcellularLocation>
</comment>
<organism evidence="11 12">
    <name type="scientific">Gloeobacter kilaueensis (strain ATCC BAA-2537 / CCAP 1431/1 / ULC 316 / JS1)</name>
    <dbReference type="NCBI Taxonomy" id="1183438"/>
    <lineage>
        <taxon>Bacteria</taxon>
        <taxon>Bacillati</taxon>
        <taxon>Cyanobacteriota</taxon>
        <taxon>Cyanophyceae</taxon>
        <taxon>Gloeobacterales</taxon>
        <taxon>Gloeobacteraceae</taxon>
        <taxon>Gloeobacter</taxon>
    </lineage>
</organism>
<feature type="binding site" evidence="9">
    <location>
        <position position="126"/>
    </location>
    <ligand>
        <name>L-histidine</name>
        <dbReference type="ChEBI" id="CHEBI:57595"/>
    </ligand>
</feature>
<dbReference type="OrthoDB" id="9800814at2"/>
<evidence type="ECO:0000256" key="6">
    <source>
        <dbReference type="ARBA" id="ARBA00023146"/>
    </source>
</evidence>
<dbReference type="InterPro" id="IPR015807">
    <property type="entry name" value="His-tRNA-ligase"/>
</dbReference>
<dbReference type="GO" id="GO:0005524">
    <property type="term" value="F:ATP binding"/>
    <property type="evidence" value="ECO:0007669"/>
    <property type="project" value="UniProtKB-UniRule"/>
</dbReference>
<dbReference type="PROSITE" id="PS50862">
    <property type="entry name" value="AA_TRNA_LIGASE_II"/>
    <property type="match status" value="1"/>
</dbReference>
<feature type="binding site" evidence="9">
    <location>
        <position position="291"/>
    </location>
    <ligand>
        <name>L-histidine</name>
        <dbReference type="ChEBI" id="CHEBI:57595"/>
    </ligand>
</feature>
<comment type="similarity">
    <text evidence="1 8">Belongs to the class-II aminoacyl-tRNA synthetase family.</text>
</comment>
<evidence type="ECO:0000256" key="8">
    <source>
        <dbReference type="HAMAP-Rule" id="MF_00127"/>
    </source>
</evidence>
<feature type="binding site" evidence="9">
    <location>
        <position position="144"/>
    </location>
    <ligand>
        <name>L-histidine</name>
        <dbReference type="ChEBI" id="CHEBI:57595"/>
    </ligand>
</feature>
<dbReference type="eggNOG" id="COG0124">
    <property type="taxonomic scope" value="Bacteria"/>
</dbReference>
<dbReference type="GO" id="GO:0006427">
    <property type="term" value="P:histidyl-tRNA aminoacylation"/>
    <property type="evidence" value="ECO:0007669"/>
    <property type="project" value="UniProtKB-UniRule"/>
</dbReference>
<dbReference type="Proteomes" id="UP000017396">
    <property type="component" value="Chromosome"/>
</dbReference>
<feature type="domain" description="Aminoacyl-transfer RNA synthetases class-II family profile" evidence="10">
    <location>
        <begin position="1"/>
        <end position="371"/>
    </location>
</feature>
<gene>
    <name evidence="8 11" type="primary">hisS</name>
    <name evidence="11" type="ORF">GKIL_1988</name>
</gene>
<evidence type="ECO:0000256" key="9">
    <source>
        <dbReference type="PIRSR" id="PIRSR001549-1"/>
    </source>
</evidence>
<dbReference type="KEGG" id="glj:GKIL_1988"/>
<feature type="binding site" evidence="9">
    <location>
        <begin position="295"/>
        <end position="296"/>
    </location>
    <ligand>
        <name>L-histidine</name>
        <dbReference type="ChEBI" id="CHEBI:57595"/>
    </ligand>
</feature>
<dbReference type="InterPro" id="IPR004516">
    <property type="entry name" value="HisRS/HisZ"/>
</dbReference>
<dbReference type="Gene3D" id="3.30.930.10">
    <property type="entry name" value="Bira Bifunctional Protein, Domain 2"/>
    <property type="match status" value="1"/>
</dbReference>
<evidence type="ECO:0000256" key="3">
    <source>
        <dbReference type="ARBA" id="ARBA00022741"/>
    </source>
</evidence>
<dbReference type="Pfam" id="PF13393">
    <property type="entry name" value="tRNA-synt_His"/>
    <property type="match status" value="1"/>
</dbReference>
<dbReference type="EC" id="6.1.1.21" evidence="8"/>
<dbReference type="EMBL" id="CP003587">
    <property type="protein sequence ID" value="AGY58234.1"/>
    <property type="molecule type" value="Genomic_DNA"/>
</dbReference>
<dbReference type="InterPro" id="IPR004154">
    <property type="entry name" value="Anticodon-bd"/>
</dbReference>
<protein>
    <recommendedName>
        <fullName evidence="8">Histidine--tRNA ligase</fullName>
        <ecNumber evidence="8">6.1.1.21</ecNumber>
    </recommendedName>
    <alternativeName>
        <fullName evidence="8">Histidyl-tRNA synthetase</fullName>
        <shortName evidence="8">HisRS</shortName>
    </alternativeName>
</protein>
<keyword evidence="2 8" id="KW-0963">Cytoplasm</keyword>
<dbReference type="InterPro" id="IPR036621">
    <property type="entry name" value="Anticodon-bd_dom_sf"/>
</dbReference>
<dbReference type="PANTHER" id="PTHR11476:SF7">
    <property type="entry name" value="HISTIDINE--TRNA LIGASE"/>
    <property type="match status" value="1"/>
</dbReference>
<dbReference type="HAMAP" id="MF_00127">
    <property type="entry name" value="His_tRNA_synth"/>
    <property type="match status" value="1"/>
</dbReference>
<dbReference type="InterPro" id="IPR045864">
    <property type="entry name" value="aa-tRNA-synth_II/BPL/LPL"/>
</dbReference>
<reference evidence="11 12" key="1">
    <citation type="journal article" date="2013" name="PLoS ONE">
        <title>Cultivation and Complete Genome Sequencing of Gloeobacter kilaueensis sp. nov., from a Lava Cave in Kilauea Caldera, Hawai'i.</title>
        <authorList>
            <person name="Saw J.H."/>
            <person name="Schatz M."/>
            <person name="Brown M.V."/>
            <person name="Kunkel D.D."/>
            <person name="Foster J.S."/>
            <person name="Shick H."/>
            <person name="Christensen S."/>
            <person name="Hou S."/>
            <person name="Wan X."/>
            <person name="Donachie S.P."/>
        </authorList>
    </citation>
    <scope>NUCLEOTIDE SEQUENCE [LARGE SCALE GENOMIC DNA]</scope>
    <source>
        <strain evidence="12">JS</strain>
    </source>
</reference>
<dbReference type="InterPro" id="IPR006195">
    <property type="entry name" value="aa-tRNA-synth_II"/>
</dbReference>
<feature type="binding site" evidence="9">
    <location>
        <position position="140"/>
    </location>
    <ligand>
        <name>L-histidine</name>
        <dbReference type="ChEBI" id="CHEBI:57595"/>
    </ligand>
</feature>
<comment type="catalytic activity">
    <reaction evidence="7 8">
        <text>tRNA(His) + L-histidine + ATP = L-histidyl-tRNA(His) + AMP + diphosphate + H(+)</text>
        <dbReference type="Rhea" id="RHEA:17313"/>
        <dbReference type="Rhea" id="RHEA-COMP:9665"/>
        <dbReference type="Rhea" id="RHEA-COMP:9689"/>
        <dbReference type="ChEBI" id="CHEBI:15378"/>
        <dbReference type="ChEBI" id="CHEBI:30616"/>
        <dbReference type="ChEBI" id="CHEBI:33019"/>
        <dbReference type="ChEBI" id="CHEBI:57595"/>
        <dbReference type="ChEBI" id="CHEBI:78442"/>
        <dbReference type="ChEBI" id="CHEBI:78527"/>
        <dbReference type="ChEBI" id="CHEBI:456215"/>
        <dbReference type="EC" id="6.1.1.21"/>
    </reaction>
</comment>
<name>U5QKU2_GLOK1</name>
<dbReference type="Gene3D" id="3.40.50.800">
    <property type="entry name" value="Anticodon-binding domain"/>
    <property type="match status" value="1"/>
</dbReference>
<dbReference type="SUPFAM" id="SSF55681">
    <property type="entry name" value="Class II aaRS and biotin synthetases"/>
    <property type="match status" value="1"/>
</dbReference>
<evidence type="ECO:0000313" key="11">
    <source>
        <dbReference type="EMBL" id="AGY58234.1"/>
    </source>
</evidence>
<keyword evidence="3 8" id="KW-0547">Nucleotide-binding</keyword>
<keyword evidence="6 8" id="KW-0030">Aminoacyl-tRNA synthetase</keyword>
<comment type="subunit">
    <text evidence="8">Homodimer.</text>
</comment>
<dbReference type="HOGENOM" id="CLU_025113_3_0_3"/>
<sequence length="461" mass="50111">MGGTRDFLPEAMLRREYVIHTLKQIFGKYGFLPLETPTIERWETLAGKYGEEGEKLIYHVVSSGSLEELQPGKRTDLALRYDLTVPLARVVGMYGDKMVPDPANPKRQIRLLPRPFKRYQIQPVWRGDRPGAGRYREFYQCDADVVGSDSLLVEAELIALKVEAFKALGFADFTVKINHRQLLAGLIAWAGIPAAQEATVLSSIDKLDKLPAQKVKAELTGKGLDAGQIDALFGVIELEGSGLGLLAAAGERLAGSAAAGEGIGDLKKLLGYLDRFSVDPAHYRIDLSLARGLDYYTGTIFETVTSAQVGSVGAGGRYDKLIHTLSGGRADQPACGISFGLDRIYAAMEELGLLTQVTGSTQVLVLNFSDPGIEEVTFNLVRELRTGGIRTELGYNEENFTPNGMRAQLGYANEKQVAYAVIVGPDELAGGVALLRDLATRKQERLPLAEVAGELTRRLGP</sequence>
<dbReference type="PATRIC" id="fig|1183438.3.peg.1950"/>
<evidence type="ECO:0000256" key="2">
    <source>
        <dbReference type="ARBA" id="ARBA00022490"/>
    </source>
</evidence>
<accession>U5QKU2</accession>
<evidence type="ECO:0000256" key="5">
    <source>
        <dbReference type="ARBA" id="ARBA00022917"/>
    </source>
</evidence>
<dbReference type="PANTHER" id="PTHR11476">
    <property type="entry name" value="HISTIDYL-TRNA SYNTHETASE"/>
    <property type="match status" value="1"/>
</dbReference>
<evidence type="ECO:0000313" key="12">
    <source>
        <dbReference type="Proteomes" id="UP000017396"/>
    </source>
</evidence>
<dbReference type="NCBIfam" id="TIGR00442">
    <property type="entry name" value="hisS"/>
    <property type="match status" value="1"/>
</dbReference>
<dbReference type="GO" id="GO:0005737">
    <property type="term" value="C:cytoplasm"/>
    <property type="evidence" value="ECO:0007669"/>
    <property type="project" value="UniProtKB-SubCell"/>
</dbReference>
<dbReference type="InterPro" id="IPR041715">
    <property type="entry name" value="HisRS-like_core"/>
</dbReference>
<keyword evidence="12" id="KW-1185">Reference proteome</keyword>
<evidence type="ECO:0000256" key="7">
    <source>
        <dbReference type="ARBA" id="ARBA00047639"/>
    </source>
</evidence>
<evidence type="ECO:0000256" key="1">
    <source>
        <dbReference type="ARBA" id="ARBA00008226"/>
    </source>
</evidence>
<keyword evidence="8 11" id="KW-0436">Ligase</keyword>
<feature type="binding site" evidence="9">
    <location>
        <begin position="82"/>
        <end position="84"/>
    </location>
    <ligand>
        <name>L-histidine</name>
        <dbReference type="ChEBI" id="CHEBI:57595"/>
    </ligand>
</feature>
<proteinExistence type="inferred from homology"/>
<dbReference type="Pfam" id="PF03129">
    <property type="entry name" value="HGTP_anticodon"/>
    <property type="match status" value="1"/>
</dbReference>
<dbReference type="CDD" id="cd00773">
    <property type="entry name" value="HisRS-like_core"/>
    <property type="match status" value="1"/>
</dbReference>
<keyword evidence="4 8" id="KW-0067">ATP-binding</keyword>
<evidence type="ECO:0000259" key="10">
    <source>
        <dbReference type="PROSITE" id="PS50862"/>
    </source>
</evidence>
<dbReference type="SUPFAM" id="SSF52954">
    <property type="entry name" value="Class II aaRS ABD-related"/>
    <property type="match status" value="1"/>
</dbReference>
<dbReference type="STRING" id="1183438.GKIL_1988"/>
<dbReference type="GO" id="GO:0004821">
    <property type="term" value="F:histidine-tRNA ligase activity"/>
    <property type="evidence" value="ECO:0007669"/>
    <property type="project" value="UniProtKB-UniRule"/>
</dbReference>
<evidence type="ECO:0000256" key="4">
    <source>
        <dbReference type="ARBA" id="ARBA00022840"/>
    </source>
</evidence>
<keyword evidence="5 8" id="KW-0648">Protein biosynthesis</keyword>
<dbReference type="AlphaFoldDB" id="U5QKU2"/>
<dbReference type="PIRSF" id="PIRSF001549">
    <property type="entry name" value="His-tRNA_synth"/>
    <property type="match status" value="1"/>
</dbReference>